<feature type="region of interest" description="Disordered" evidence="1">
    <location>
        <begin position="1"/>
        <end position="32"/>
    </location>
</feature>
<reference evidence="2" key="1">
    <citation type="submission" date="2019-11" db="UniProtKB">
        <authorList>
            <consortium name="WormBaseParasite"/>
        </authorList>
    </citation>
    <scope>IDENTIFICATION</scope>
</reference>
<organism evidence="2">
    <name type="scientific">Mesocestoides corti</name>
    <name type="common">Flatworm</name>
    <dbReference type="NCBI Taxonomy" id="53468"/>
    <lineage>
        <taxon>Eukaryota</taxon>
        <taxon>Metazoa</taxon>
        <taxon>Spiralia</taxon>
        <taxon>Lophotrochozoa</taxon>
        <taxon>Platyhelminthes</taxon>
        <taxon>Cestoda</taxon>
        <taxon>Eucestoda</taxon>
        <taxon>Cyclophyllidea</taxon>
        <taxon>Mesocestoididae</taxon>
        <taxon>Mesocestoides</taxon>
    </lineage>
</organism>
<protein>
    <submittedName>
        <fullName evidence="2">LOB domain-containing protein</fullName>
    </submittedName>
</protein>
<evidence type="ECO:0000313" key="2">
    <source>
        <dbReference type="WBParaSite" id="MCU_013955-RA"/>
    </source>
</evidence>
<name>A0A5K3G421_MESCO</name>
<dbReference type="WBParaSite" id="MCU_013955-RA">
    <property type="protein sequence ID" value="MCU_013955-RA"/>
    <property type="gene ID" value="MCU_013955"/>
</dbReference>
<feature type="compositionally biased region" description="Polar residues" evidence="1">
    <location>
        <begin position="18"/>
        <end position="30"/>
    </location>
</feature>
<accession>A0A5K3G421</accession>
<evidence type="ECO:0000256" key="1">
    <source>
        <dbReference type="SAM" id="MobiDB-lite"/>
    </source>
</evidence>
<dbReference type="AlphaFoldDB" id="A0A5K3G421"/>
<sequence length="109" mass="12011">MRPPQPQSLHPHHYLHLASQQGSRPNTQPPSGALLCRRPLQINLTCHVGRQCLDVLLSQPTLSLSLLLVDSVTKIALGCLNCPTEMPNKHYGTSFCRLFVDPFGLDADS</sequence>
<proteinExistence type="predicted"/>